<gene>
    <name evidence="3" type="primary">ssdA</name>
    <name evidence="3" type="ORF">Cspa_c32550</name>
</gene>
<dbReference type="Gene3D" id="3.40.605.10">
    <property type="entry name" value="Aldehyde Dehydrogenase, Chain A, domain 1"/>
    <property type="match status" value="1"/>
</dbReference>
<proteinExistence type="predicted"/>
<sequence>MNICTEIMSYYADNAKELLKPHFVKTTDQMSGNAVGIYQPLGIIYMIEPWNVPFFQMTRPAAQLMAGNVVVLKHASNCPQCALTMEKLFKDAGLPDGCLTNLFIDYKQSDDLIADPRICGITLTGSTTVGRGVAAKLGHNLKKCVMELGGSDAMVVMPDADIQKSVQGAIDQMIVGNPLNPETTLAPVCSKKAADKVRAQIEKAVANEAKMLDKITMGYKRCKFSMIKEQKLFFCWCEVNTTTITY</sequence>
<feature type="domain" description="Aldehyde dehydrogenase" evidence="2">
    <location>
        <begin position="4"/>
        <end position="173"/>
    </location>
</feature>
<dbReference type="EMBL" id="CP004121">
    <property type="protein sequence ID" value="AGF57016.1"/>
    <property type="molecule type" value="Genomic_DNA"/>
</dbReference>
<dbReference type="AlphaFoldDB" id="M1MQJ2"/>
<keyword evidence="4" id="KW-1185">Reference proteome</keyword>
<evidence type="ECO:0000313" key="3">
    <source>
        <dbReference type="EMBL" id="AGF57016.1"/>
    </source>
</evidence>
<dbReference type="eggNOG" id="COG1012">
    <property type="taxonomic scope" value="Bacteria"/>
</dbReference>
<name>M1MQJ2_9CLOT</name>
<dbReference type="HOGENOM" id="CLU_1127553_0_0_9"/>
<keyword evidence="1 3" id="KW-0560">Oxidoreductase</keyword>
<dbReference type="PANTHER" id="PTHR43217:SF1">
    <property type="entry name" value="SUCCINATE SEMIALDEHYDE DEHYDROGENASE [NAD(P)+] SAD"/>
    <property type="match status" value="1"/>
</dbReference>
<evidence type="ECO:0000313" key="4">
    <source>
        <dbReference type="Proteomes" id="UP000011728"/>
    </source>
</evidence>
<evidence type="ECO:0000259" key="2">
    <source>
        <dbReference type="Pfam" id="PF00171"/>
    </source>
</evidence>
<dbReference type="InterPro" id="IPR015590">
    <property type="entry name" value="Aldehyde_DH_dom"/>
</dbReference>
<protein>
    <submittedName>
        <fullName evidence="3">Succinate-semialdehyde dehydrogenase SsdA</fullName>
        <ecNumber evidence="3">1.2.1.79</ecNumber>
    </submittedName>
</protein>
<dbReference type="Pfam" id="PF00171">
    <property type="entry name" value="Aldedh"/>
    <property type="match status" value="1"/>
</dbReference>
<dbReference type="SUPFAM" id="SSF53720">
    <property type="entry name" value="ALDH-like"/>
    <property type="match status" value="1"/>
</dbReference>
<reference evidence="3 4" key="1">
    <citation type="submission" date="2013-02" db="EMBL/GenBank/DDBJ databases">
        <title>Genome sequence of Clostridium saccharoperbutylacetonicum N1-4(HMT).</title>
        <authorList>
            <person name="Poehlein A."/>
            <person name="Daniel R."/>
        </authorList>
    </citation>
    <scope>NUCLEOTIDE SEQUENCE [LARGE SCALE GENOMIC DNA]</scope>
    <source>
        <strain evidence="4">N1-4(HMT)</strain>
    </source>
</reference>
<dbReference type="PATRIC" id="fig|931276.5.peg.3278"/>
<dbReference type="PANTHER" id="PTHR43217">
    <property type="entry name" value="SUCCINATE SEMIALDEHYDE DEHYDROGENASE [NAD(P)+] SAD"/>
    <property type="match status" value="1"/>
</dbReference>
<dbReference type="InterPro" id="IPR016161">
    <property type="entry name" value="Ald_DH/histidinol_DH"/>
</dbReference>
<dbReference type="Gene3D" id="3.40.309.10">
    <property type="entry name" value="Aldehyde Dehydrogenase, Chain A, domain 2"/>
    <property type="match status" value="2"/>
</dbReference>
<dbReference type="InterPro" id="IPR047110">
    <property type="entry name" value="GABD/Sad-like"/>
</dbReference>
<dbReference type="GO" id="GO:0004777">
    <property type="term" value="F:succinate-semialdehyde dehydrogenase (NAD+) activity"/>
    <property type="evidence" value="ECO:0007669"/>
    <property type="project" value="TreeGrafter"/>
</dbReference>
<dbReference type="EC" id="1.2.1.79" evidence="3"/>
<organism evidence="3 4">
    <name type="scientific">Clostridium saccharoperbutylacetonicum N1-4(HMT)</name>
    <dbReference type="NCBI Taxonomy" id="931276"/>
    <lineage>
        <taxon>Bacteria</taxon>
        <taxon>Bacillati</taxon>
        <taxon>Bacillota</taxon>
        <taxon>Clostridia</taxon>
        <taxon>Eubacteriales</taxon>
        <taxon>Clostridiaceae</taxon>
        <taxon>Clostridium</taxon>
    </lineage>
</organism>
<dbReference type="Proteomes" id="UP000011728">
    <property type="component" value="Chromosome"/>
</dbReference>
<dbReference type="InterPro" id="IPR016162">
    <property type="entry name" value="Ald_DH_N"/>
</dbReference>
<dbReference type="KEGG" id="csr:Cspa_c32550"/>
<accession>M1MQJ2</accession>
<dbReference type="GO" id="GO:0036243">
    <property type="term" value="F:succinate-semialdehyde dehydrogenase (NADP+) activity"/>
    <property type="evidence" value="ECO:0007669"/>
    <property type="project" value="UniProtKB-EC"/>
</dbReference>
<evidence type="ECO:0000256" key="1">
    <source>
        <dbReference type="ARBA" id="ARBA00023002"/>
    </source>
</evidence>
<dbReference type="InterPro" id="IPR016163">
    <property type="entry name" value="Ald_DH_C"/>
</dbReference>